<dbReference type="OrthoDB" id="3237462at2"/>
<protein>
    <recommendedName>
        <fullName evidence="5">AAA domain-containing protein</fullName>
    </recommendedName>
</protein>
<proteinExistence type="predicted"/>
<accession>A0A411YIB9</accession>
<evidence type="ECO:0000259" key="1">
    <source>
        <dbReference type="Pfam" id="PF13175"/>
    </source>
</evidence>
<dbReference type="GO" id="GO:0006302">
    <property type="term" value="P:double-strand break repair"/>
    <property type="evidence" value="ECO:0007669"/>
    <property type="project" value="TreeGrafter"/>
</dbReference>
<evidence type="ECO:0000313" key="4">
    <source>
        <dbReference type="Proteomes" id="UP000291469"/>
    </source>
</evidence>
<feature type="domain" description="Endonuclease GajA/Old nuclease/RecF-like AAA" evidence="1">
    <location>
        <begin position="1"/>
        <end position="51"/>
    </location>
</feature>
<reference evidence="3 4" key="1">
    <citation type="submission" date="2019-01" db="EMBL/GenBank/DDBJ databases">
        <title>Egibacter rhizosphaerae EGI 80759T.</title>
        <authorList>
            <person name="Chen D.-D."/>
            <person name="Tian Y."/>
            <person name="Jiao J.-Y."/>
            <person name="Zhang X.-T."/>
            <person name="Zhang Y.-G."/>
            <person name="Zhang Y."/>
            <person name="Xiao M."/>
            <person name="Shu W.-S."/>
            <person name="Li W.-J."/>
        </authorList>
    </citation>
    <scope>NUCLEOTIDE SEQUENCE [LARGE SCALE GENOMIC DNA]</scope>
    <source>
        <strain evidence="3 4">EGI 80759</strain>
    </source>
</reference>
<dbReference type="InterPro" id="IPR041685">
    <property type="entry name" value="AAA_GajA/Old/RecF-like"/>
</dbReference>
<keyword evidence="4" id="KW-1185">Reference proteome</keyword>
<evidence type="ECO:0008006" key="5">
    <source>
        <dbReference type="Google" id="ProtNLM"/>
    </source>
</evidence>
<dbReference type="Pfam" id="PF13175">
    <property type="entry name" value="AAA_15"/>
    <property type="match status" value="1"/>
</dbReference>
<dbReference type="AlphaFoldDB" id="A0A411YIB9"/>
<dbReference type="CDD" id="cd00267">
    <property type="entry name" value="ABC_ATPase"/>
    <property type="match status" value="1"/>
</dbReference>
<dbReference type="InterPro" id="IPR027417">
    <property type="entry name" value="P-loop_NTPase"/>
</dbReference>
<gene>
    <name evidence="3" type="ORF">ER308_16615</name>
</gene>
<dbReference type="Proteomes" id="UP000291469">
    <property type="component" value="Chromosome"/>
</dbReference>
<dbReference type="KEGG" id="erz:ER308_16615"/>
<dbReference type="PANTHER" id="PTHR32182:SF25">
    <property type="entry name" value="SLR1056 PROTEIN"/>
    <property type="match status" value="1"/>
</dbReference>
<dbReference type="GO" id="GO:0000731">
    <property type="term" value="P:DNA synthesis involved in DNA repair"/>
    <property type="evidence" value="ECO:0007669"/>
    <property type="project" value="TreeGrafter"/>
</dbReference>
<evidence type="ECO:0000313" key="3">
    <source>
        <dbReference type="EMBL" id="QBI21034.1"/>
    </source>
</evidence>
<dbReference type="Pfam" id="PF13304">
    <property type="entry name" value="AAA_21"/>
    <property type="match status" value="1"/>
</dbReference>
<dbReference type="SUPFAM" id="SSF52540">
    <property type="entry name" value="P-loop containing nucleoside triphosphate hydrolases"/>
    <property type="match status" value="1"/>
</dbReference>
<name>A0A411YIB9_9ACTN</name>
<dbReference type="Gene3D" id="3.40.50.300">
    <property type="entry name" value="P-loop containing nucleotide triphosphate hydrolases"/>
    <property type="match status" value="1"/>
</dbReference>
<dbReference type="PANTHER" id="PTHR32182">
    <property type="entry name" value="DNA REPLICATION AND REPAIR PROTEIN RECF"/>
    <property type="match status" value="1"/>
</dbReference>
<dbReference type="EMBL" id="CP036402">
    <property type="protein sequence ID" value="QBI21034.1"/>
    <property type="molecule type" value="Genomic_DNA"/>
</dbReference>
<evidence type="ECO:0000259" key="2">
    <source>
        <dbReference type="Pfam" id="PF13304"/>
    </source>
</evidence>
<organism evidence="3 4">
    <name type="scientific">Egibacter rhizosphaerae</name>
    <dbReference type="NCBI Taxonomy" id="1670831"/>
    <lineage>
        <taxon>Bacteria</taxon>
        <taxon>Bacillati</taxon>
        <taxon>Actinomycetota</taxon>
        <taxon>Nitriliruptoria</taxon>
        <taxon>Egibacterales</taxon>
        <taxon>Egibacteraceae</taxon>
        <taxon>Egibacter</taxon>
    </lineage>
</organism>
<dbReference type="RefSeq" id="WP_131156027.1">
    <property type="nucleotide sequence ID" value="NZ_CP036402.1"/>
</dbReference>
<feature type="domain" description="ATPase AAA-type core" evidence="2">
    <location>
        <begin position="287"/>
        <end position="401"/>
    </location>
</feature>
<dbReference type="InterPro" id="IPR003959">
    <property type="entry name" value="ATPase_AAA_core"/>
</dbReference>
<sequence>MRLVSVSVEGYRRIAERSTVRLSEKLIAIVGSNEAGKSSFLDALAELNHEDPIARRDRTRGKHLAARIAATFEVEKSDHDQMYGIDGAQAIKRCTIEKRGEGTLVVELDPSPAHDLMPRRRVAERWEHAEEFLPIKGNDKQQRSQQRLRAQVRERLASEDEFLGDEGIEQLRSVASLVKEYIDEESDGEEEADERGSTPWLRETVQLLSDLADFEARCPPERARRWLHSVRPRFAQFDDEARDLRKAYDLTSEPSQKKALASLAHLCELPLEEVYAAASEDDVPRVRVLVQAANRILKETFSKAWVREEVVPELDVQGTTLHLMVRSPDGDGLSWIDERSDGLRWFIALLAFLNAEQTDQRPVLLIDEAESHLSYDAQASLIDVLETQDLASTVIYTTHSAGCLPSDLGTGIRPVMPQYGERSKVINSFWTQGVGFSPILLAMGLAPLAFTTGRNQLIGEGPSECLLLPTLLREAVGASNLQFQVAPGASNVPMDELAELVTEAGKVAFLLDGDDAGVKRASRLRNVEFMPDEAVITYADFGGEGLVLEDLIEAHVFANAVSREARRWQGAEVEFTTADIAAKGRLASVTSWCDANGLQPVSKATLCQAVVELAAEGQGVVDHAHRELLARVHAWATDQLPLPRFVGSTSTS</sequence>